<keyword evidence="1" id="KW-0732">Signal</keyword>
<name>A0A1G9D4B7_9BACT</name>
<reference evidence="4" key="1">
    <citation type="submission" date="2016-10" db="EMBL/GenBank/DDBJ databases">
        <authorList>
            <person name="Varghese N."/>
            <person name="Submissions S."/>
        </authorList>
    </citation>
    <scope>NUCLEOTIDE SEQUENCE [LARGE SCALE GENOMIC DNA]</scope>
    <source>
        <strain evidence="4">DSM 16995</strain>
    </source>
</reference>
<dbReference type="Pfam" id="PF13462">
    <property type="entry name" value="Thioredoxin_4"/>
    <property type="match status" value="1"/>
</dbReference>
<dbReference type="OrthoDB" id="5452675at2"/>
<evidence type="ECO:0000313" key="3">
    <source>
        <dbReference type="EMBL" id="SDK58776.1"/>
    </source>
</evidence>
<dbReference type="SUPFAM" id="SSF52833">
    <property type="entry name" value="Thioredoxin-like"/>
    <property type="match status" value="1"/>
</dbReference>
<accession>A0A1G9D4B7</accession>
<dbReference type="STRING" id="246191.SAMN05660337_0905"/>
<dbReference type="EMBL" id="FNGA01000001">
    <property type="protein sequence ID" value="SDK58776.1"/>
    <property type="molecule type" value="Genomic_DNA"/>
</dbReference>
<keyword evidence="4" id="KW-1185">Reference proteome</keyword>
<dbReference type="AlphaFoldDB" id="A0A1G9D4B7"/>
<evidence type="ECO:0000313" key="4">
    <source>
        <dbReference type="Proteomes" id="UP000199053"/>
    </source>
</evidence>
<dbReference type="RefSeq" id="WP_092158629.1">
    <property type="nucleotide sequence ID" value="NZ_FNGA01000001.1"/>
</dbReference>
<organism evidence="3 4">
    <name type="scientific">Maridesulfovibrio ferrireducens</name>
    <dbReference type="NCBI Taxonomy" id="246191"/>
    <lineage>
        <taxon>Bacteria</taxon>
        <taxon>Pseudomonadati</taxon>
        <taxon>Thermodesulfobacteriota</taxon>
        <taxon>Desulfovibrionia</taxon>
        <taxon>Desulfovibrionales</taxon>
        <taxon>Desulfovibrionaceae</taxon>
        <taxon>Maridesulfovibrio</taxon>
    </lineage>
</organism>
<dbReference type="InterPro" id="IPR012336">
    <property type="entry name" value="Thioredoxin-like_fold"/>
</dbReference>
<feature type="domain" description="Thioredoxin-like fold" evidence="2">
    <location>
        <begin position="93"/>
        <end position="254"/>
    </location>
</feature>
<feature type="chain" id="PRO_5011529444" evidence="1">
    <location>
        <begin position="24"/>
        <end position="262"/>
    </location>
</feature>
<gene>
    <name evidence="3" type="ORF">SAMN05660337_0905</name>
</gene>
<protein>
    <submittedName>
        <fullName evidence="3">Thioredoxin</fullName>
    </submittedName>
</protein>
<evidence type="ECO:0000256" key="1">
    <source>
        <dbReference type="SAM" id="SignalP"/>
    </source>
</evidence>
<dbReference type="Gene3D" id="3.40.30.10">
    <property type="entry name" value="Glutaredoxin"/>
    <property type="match status" value="1"/>
</dbReference>
<dbReference type="Proteomes" id="UP000199053">
    <property type="component" value="Unassembled WGS sequence"/>
</dbReference>
<feature type="signal peptide" evidence="1">
    <location>
        <begin position="1"/>
        <end position="23"/>
    </location>
</feature>
<evidence type="ECO:0000259" key="2">
    <source>
        <dbReference type="Pfam" id="PF13462"/>
    </source>
</evidence>
<dbReference type="InterPro" id="IPR036249">
    <property type="entry name" value="Thioredoxin-like_sf"/>
</dbReference>
<proteinExistence type="predicted"/>
<sequence>MRRFLLSILSIATLLLPSSFAEAKSPLETSLQKEIKTVLQSNPELILEAFKGHEEELYDLMQVGLEKKNKAKIRNRQKKQLDNPNIPLPMPNRPLWGNPDGNISIFAYSDFQSASCSKANKTIKELLKNDRNINYRYRHNPQGFHKMSRPAALYYEALALQDHQKAIIFNSLLFANRSKINKGGLKELDTLVLKAGGNLPRLHRDIKSVQLINIVDRDLNEAKKFGFTASPVFVINGVTVTGAAPLEEFKEVIQLIRDHMSK</sequence>